<evidence type="ECO:0000256" key="5">
    <source>
        <dbReference type="SAM" id="MobiDB-lite"/>
    </source>
</evidence>
<dbReference type="Gene3D" id="3.40.190.290">
    <property type="match status" value="1"/>
</dbReference>
<keyword evidence="4" id="KW-0804">Transcription</keyword>
<sequence>MPNSPPTDHPATSAPEHDRKTVRVPLSLRQIEVFRAIMVTGSISAAGRMLYVSQPAISRVLALTESRLGYQLFDRMKARLIATPEATRLFMEVEHIYERIQSVNDLAVSLGETGFGTLKLLGSATFGQRMIPCALQHLYAKSPRAKVDFRTATFDQMVGHFLAGRAHLGISLQPSDSPSLTSVALGTAPVVCIAPKGHPLGDLDIVYPDAVVGFPWISYPADAPAGRMVSSFFGEGRHPRTTIEVHSPSSAVSCVTHGLGMALVDMWSLPAETLPYLEVKPVAVDDLTIWATYSNVDPLPLMGRRLLDAVKKVIEEEAIKL</sequence>
<evidence type="ECO:0000313" key="7">
    <source>
        <dbReference type="EMBL" id="PLC48979.1"/>
    </source>
</evidence>
<dbReference type="InterPro" id="IPR036390">
    <property type="entry name" value="WH_DNA-bd_sf"/>
</dbReference>
<dbReference type="SUPFAM" id="SSF46785">
    <property type="entry name" value="Winged helix' DNA-binding domain"/>
    <property type="match status" value="1"/>
</dbReference>
<evidence type="ECO:0000313" key="8">
    <source>
        <dbReference type="Proteomes" id="UP000234190"/>
    </source>
</evidence>
<dbReference type="AlphaFoldDB" id="A0A2N4U1S9"/>
<organism evidence="7 8">
    <name type="scientific">Pollutimonas subterranea</name>
    <dbReference type="NCBI Taxonomy" id="2045210"/>
    <lineage>
        <taxon>Bacteria</taxon>
        <taxon>Pseudomonadati</taxon>
        <taxon>Pseudomonadota</taxon>
        <taxon>Betaproteobacteria</taxon>
        <taxon>Burkholderiales</taxon>
        <taxon>Alcaligenaceae</taxon>
        <taxon>Pollutimonas</taxon>
    </lineage>
</organism>
<evidence type="ECO:0000256" key="1">
    <source>
        <dbReference type="ARBA" id="ARBA00009437"/>
    </source>
</evidence>
<dbReference type="GO" id="GO:0003700">
    <property type="term" value="F:DNA-binding transcription factor activity"/>
    <property type="evidence" value="ECO:0007669"/>
    <property type="project" value="InterPro"/>
</dbReference>
<dbReference type="InterPro" id="IPR000847">
    <property type="entry name" value="LysR_HTH_N"/>
</dbReference>
<dbReference type="PROSITE" id="PS50931">
    <property type="entry name" value="HTH_LYSR"/>
    <property type="match status" value="1"/>
</dbReference>
<dbReference type="Pfam" id="PF03466">
    <property type="entry name" value="LysR_substrate"/>
    <property type="match status" value="1"/>
</dbReference>
<dbReference type="InterPro" id="IPR005119">
    <property type="entry name" value="LysR_subst-bd"/>
</dbReference>
<evidence type="ECO:0000256" key="3">
    <source>
        <dbReference type="ARBA" id="ARBA00023125"/>
    </source>
</evidence>
<gene>
    <name evidence="7" type="ORF">CR159_15605</name>
</gene>
<dbReference type="Gene3D" id="1.10.10.10">
    <property type="entry name" value="Winged helix-like DNA-binding domain superfamily/Winged helix DNA-binding domain"/>
    <property type="match status" value="1"/>
</dbReference>
<dbReference type="SUPFAM" id="SSF53850">
    <property type="entry name" value="Periplasmic binding protein-like II"/>
    <property type="match status" value="1"/>
</dbReference>
<proteinExistence type="inferred from homology"/>
<dbReference type="PANTHER" id="PTHR30427">
    <property type="entry name" value="TRANSCRIPTIONAL ACTIVATOR PROTEIN LYSR"/>
    <property type="match status" value="1"/>
</dbReference>
<evidence type="ECO:0000259" key="6">
    <source>
        <dbReference type="PROSITE" id="PS50931"/>
    </source>
</evidence>
<feature type="region of interest" description="Disordered" evidence="5">
    <location>
        <begin position="1"/>
        <end position="20"/>
    </location>
</feature>
<reference evidence="7 8" key="1">
    <citation type="submission" date="2017-10" db="EMBL/GenBank/DDBJ databases">
        <title>Two draft genome sequences of Pusillimonas sp. strains isolated from a nitrate- and radionuclide-contaminated groundwater in Russia.</title>
        <authorList>
            <person name="Grouzdev D.S."/>
            <person name="Tourova T.P."/>
            <person name="Goeva M.A."/>
            <person name="Babich T.L."/>
            <person name="Sokolova D.S."/>
            <person name="Abdullin R."/>
            <person name="Poltaraus A.B."/>
            <person name="Toshchakov S.V."/>
            <person name="Nazina T.N."/>
        </authorList>
    </citation>
    <scope>NUCLEOTIDE SEQUENCE [LARGE SCALE GENOMIC DNA]</scope>
    <source>
        <strain evidence="7 8">JR1/69-3-13</strain>
    </source>
</reference>
<dbReference type="GO" id="GO:0010628">
    <property type="term" value="P:positive regulation of gene expression"/>
    <property type="evidence" value="ECO:0007669"/>
    <property type="project" value="TreeGrafter"/>
</dbReference>
<comment type="caution">
    <text evidence="7">The sequence shown here is derived from an EMBL/GenBank/DDBJ whole genome shotgun (WGS) entry which is preliminary data.</text>
</comment>
<dbReference type="PRINTS" id="PR00039">
    <property type="entry name" value="HTHLYSR"/>
</dbReference>
<keyword evidence="8" id="KW-1185">Reference proteome</keyword>
<dbReference type="PANTHER" id="PTHR30427:SF1">
    <property type="entry name" value="TRANSCRIPTIONAL ACTIVATOR PROTEIN LYSR"/>
    <property type="match status" value="1"/>
</dbReference>
<feature type="domain" description="HTH lysR-type" evidence="6">
    <location>
        <begin position="26"/>
        <end position="83"/>
    </location>
</feature>
<dbReference type="EMBL" id="PDNW01000014">
    <property type="protein sequence ID" value="PLC48979.1"/>
    <property type="molecule type" value="Genomic_DNA"/>
</dbReference>
<dbReference type="GO" id="GO:0043565">
    <property type="term" value="F:sequence-specific DNA binding"/>
    <property type="evidence" value="ECO:0007669"/>
    <property type="project" value="TreeGrafter"/>
</dbReference>
<dbReference type="RefSeq" id="WP_102074897.1">
    <property type="nucleotide sequence ID" value="NZ_PDNW01000014.1"/>
</dbReference>
<dbReference type="Proteomes" id="UP000234190">
    <property type="component" value="Unassembled WGS sequence"/>
</dbReference>
<dbReference type="OrthoDB" id="110033at2"/>
<dbReference type="InterPro" id="IPR036388">
    <property type="entry name" value="WH-like_DNA-bd_sf"/>
</dbReference>
<name>A0A2N4U1S9_9BURK</name>
<dbReference type="Pfam" id="PF00126">
    <property type="entry name" value="HTH_1"/>
    <property type="match status" value="1"/>
</dbReference>
<evidence type="ECO:0000256" key="2">
    <source>
        <dbReference type="ARBA" id="ARBA00023015"/>
    </source>
</evidence>
<keyword evidence="2" id="KW-0805">Transcription regulation</keyword>
<keyword evidence="3" id="KW-0238">DNA-binding</keyword>
<evidence type="ECO:0000256" key="4">
    <source>
        <dbReference type="ARBA" id="ARBA00023163"/>
    </source>
</evidence>
<protein>
    <submittedName>
        <fullName evidence="7">LysR family transcriptional regulator</fullName>
    </submittedName>
</protein>
<comment type="similarity">
    <text evidence="1">Belongs to the LysR transcriptional regulatory family.</text>
</comment>
<accession>A0A2N4U1S9</accession>